<evidence type="ECO:0000313" key="3">
    <source>
        <dbReference type="EMBL" id="MBB6143009.1"/>
    </source>
</evidence>
<sequence length="110" mass="12034">MNGKLRVLAIAGSMSLTFATAAWAQQSSTNNDQQMQNMPGMQMQSGQTQQDQATPKDSTTGGCHRRTQAKSEQMDGGMKTMNTTQNTRGKCGMKSSNAMRDERQNTQPQN</sequence>
<evidence type="ECO:0000256" key="2">
    <source>
        <dbReference type="SAM" id="SignalP"/>
    </source>
</evidence>
<feature type="compositionally biased region" description="Low complexity" evidence="1">
    <location>
        <begin position="33"/>
        <end position="52"/>
    </location>
</feature>
<accession>A0A841JTE4</accession>
<feature type="compositionally biased region" description="Polar residues" evidence="1">
    <location>
        <begin position="80"/>
        <end position="98"/>
    </location>
</feature>
<name>A0A841JTE4_9BACT</name>
<keyword evidence="4" id="KW-1185">Reference proteome</keyword>
<protein>
    <submittedName>
        <fullName evidence="3">Uncharacterized protein</fullName>
    </submittedName>
</protein>
<dbReference type="AlphaFoldDB" id="A0A841JTE4"/>
<feature type="chain" id="PRO_5032315259" evidence="2">
    <location>
        <begin position="25"/>
        <end position="110"/>
    </location>
</feature>
<feature type="signal peptide" evidence="2">
    <location>
        <begin position="1"/>
        <end position="24"/>
    </location>
</feature>
<keyword evidence="2" id="KW-0732">Signal</keyword>
<evidence type="ECO:0000313" key="4">
    <source>
        <dbReference type="Proteomes" id="UP000538666"/>
    </source>
</evidence>
<gene>
    <name evidence="3" type="ORF">HNQ77_000953</name>
</gene>
<dbReference type="EMBL" id="JACHEK010000002">
    <property type="protein sequence ID" value="MBB6143009.1"/>
    <property type="molecule type" value="Genomic_DNA"/>
</dbReference>
<organism evidence="3 4">
    <name type="scientific">Silvibacterium bohemicum</name>
    <dbReference type="NCBI Taxonomy" id="1577686"/>
    <lineage>
        <taxon>Bacteria</taxon>
        <taxon>Pseudomonadati</taxon>
        <taxon>Acidobacteriota</taxon>
        <taxon>Terriglobia</taxon>
        <taxon>Terriglobales</taxon>
        <taxon>Acidobacteriaceae</taxon>
        <taxon>Silvibacterium</taxon>
    </lineage>
</organism>
<comment type="caution">
    <text evidence="3">The sequence shown here is derived from an EMBL/GenBank/DDBJ whole genome shotgun (WGS) entry which is preliminary data.</text>
</comment>
<dbReference type="Proteomes" id="UP000538666">
    <property type="component" value="Unassembled WGS sequence"/>
</dbReference>
<dbReference type="RefSeq" id="WP_050061957.1">
    <property type="nucleotide sequence ID" value="NZ_JACHEK010000002.1"/>
</dbReference>
<proteinExistence type="predicted"/>
<evidence type="ECO:0000256" key="1">
    <source>
        <dbReference type="SAM" id="MobiDB-lite"/>
    </source>
</evidence>
<reference evidence="3 4" key="1">
    <citation type="submission" date="2020-08" db="EMBL/GenBank/DDBJ databases">
        <title>Genomic Encyclopedia of Type Strains, Phase IV (KMG-IV): sequencing the most valuable type-strain genomes for metagenomic binning, comparative biology and taxonomic classification.</title>
        <authorList>
            <person name="Goeker M."/>
        </authorList>
    </citation>
    <scope>NUCLEOTIDE SEQUENCE [LARGE SCALE GENOMIC DNA]</scope>
    <source>
        <strain evidence="3 4">DSM 103733</strain>
    </source>
</reference>
<feature type="region of interest" description="Disordered" evidence="1">
    <location>
        <begin position="25"/>
        <end position="110"/>
    </location>
</feature>